<evidence type="ECO:0000313" key="2">
    <source>
        <dbReference type="Proteomes" id="UP000289738"/>
    </source>
</evidence>
<name>A0A444ZXP9_ARAHY</name>
<accession>A0A444ZXP9</accession>
<protein>
    <recommendedName>
        <fullName evidence="3">Aminotransferase-like plant mobile domain-containing protein</fullName>
    </recommendedName>
</protein>
<comment type="caution">
    <text evidence="1">The sequence shown here is derived from an EMBL/GenBank/DDBJ whole genome shotgun (WGS) entry which is preliminary data.</text>
</comment>
<proteinExistence type="predicted"/>
<dbReference type="EMBL" id="SDMP01000013">
    <property type="protein sequence ID" value="RYR18957.1"/>
    <property type="molecule type" value="Genomic_DNA"/>
</dbReference>
<organism evidence="1 2">
    <name type="scientific">Arachis hypogaea</name>
    <name type="common">Peanut</name>
    <dbReference type="NCBI Taxonomy" id="3818"/>
    <lineage>
        <taxon>Eukaryota</taxon>
        <taxon>Viridiplantae</taxon>
        <taxon>Streptophyta</taxon>
        <taxon>Embryophyta</taxon>
        <taxon>Tracheophyta</taxon>
        <taxon>Spermatophyta</taxon>
        <taxon>Magnoliopsida</taxon>
        <taxon>eudicotyledons</taxon>
        <taxon>Gunneridae</taxon>
        <taxon>Pentapetalae</taxon>
        <taxon>rosids</taxon>
        <taxon>fabids</taxon>
        <taxon>Fabales</taxon>
        <taxon>Fabaceae</taxon>
        <taxon>Papilionoideae</taxon>
        <taxon>50 kb inversion clade</taxon>
        <taxon>dalbergioids sensu lato</taxon>
        <taxon>Dalbergieae</taxon>
        <taxon>Pterocarpus clade</taxon>
        <taxon>Arachis</taxon>
    </lineage>
</organism>
<dbReference type="AlphaFoldDB" id="A0A444ZXP9"/>
<keyword evidence="2" id="KW-1185">Reference proteome</keyword>
<reference evidence="1 2" key="1">
    <citation type="submission" date="2019-01" db="EMBL/GenBank/DDBJ databases">
        <title>Sequencing of cultivated peanut Arachis hypogaea provides insights into genome evolution and oil improvement.</title>
        <authorList>
            <person name="Chen X."/>
        </authorList>
    </citation>
    <scope>NUCLEOTIDE SEQUENCE [LARGE SCALE GENOMIC DNA]</scope>
    <source>
        <strain evidence="2">cv. Fuhuasheng</strain>
        <tissue evidence="1">Leaves</tissue>
    </source>
</reference>
<gene>
    <name evidence="1" type="ORF">Ahy_B03g063583</name>
</gene>
<evidence type="ECO:0000313" key="1">
    <source>
        <dbReference type="EMBL" id="RYR18957.1"/>
    </source>
</evidence>
<dbReference type="Proteomes" id="UP000289738">
    <property type="component" value="Chromosome B03"/>
</dbReference>
<sequence length="248" mass="28070">MTITLQNMAYQLGLNIEGDSVGLDPFNDRVETRLRQWRRILNGIGIYNTPYSDPLIQDIVPQRTIEAKASTVVVCSLFCFSIVKRHQIDRMVRQFGGLQRILTRALNIDEMHGHDGRFSRGKWYLELLGGYIPEDLSIHCSKAPQLNQPEDGELPPVRPHGGRRGRACPRCGVAACRWDRASVSPPRDRHQAHTTLHFTTINTVEAGTSQLWEIPFDSLLSQIDFDVELPFCPTLQTQDLDVVPGSWP</sequence>
<evidence type="ECO:0008006" key="3">
    <source>
        <dbReference type="Google" id="ProtNLM"/>
    </source>
</evidence>